<evidence type="ECO:0000256" key="4">
    <source>
        <dbReference type="ARBA" id="ARBA00022692"/>
    </source>
</evidence>
<proteinExistence type="inferred from homology"/>
<feature type="transmembrane region" description="Helical" evidence="9">
    <location>
        <begin position="271"/>
        <end position="302"/>
    </location>
</feature>
<dbReference type="InterPro" id="IPR018584">
    <property type="entry name" value="GT87"/>
</dbReference>
<evidence type="ECO:0000256" key="2">
    <source>
        <dbReference type="ARBA" id="ARBA00022475"/>
    </source>
</evidence>
<keyword evidence="11" id="KW-1185">Reference proteome</keyword>
<dbReference type="OrthoDB" id="3277249at2"/>
<feature type="transmembrane region" description="Helical" evidence="9">
    <location>
        <begin position="72"/>
        <end position="91"/>
    </location>
</feature>
<reference evidence="11" key="1">
    <citation type="submission" date="2018-12" db="EMBL/GenBank/DDBJ databases">
        <title>Tengunoibacter tsumagoiensis gen. nov., sp. nov., Dictyobacter kobayashii sp. nov., D. alpinus sp. nov., and D. joshuensis sp. nov. and description of Dictyobacteraceae fam. nov. within the order Ktedonobacterales isolated from Tengu-no-mugimeshi.</title>
        <authorList>
            <person name="Wang C.M."/>
            <person name="Zheng Y."/>
            <person name="Sakai Y."/>
            <person name="Toyoda A."/>
            <person name="Minakuchi Y."/>
            <person name="Abe K."/>
            <person name="Yokota A."/>
            <person name="Yabe S."/>
        </authorList>
    </citation>
    <scope>NUCLEOTIDE SEQUENCE [LARGE SCALE GENOMIC DNA]</scope>
    <source>
        <strain evidence="11">Uno3</strain>
    </source>
</reference>
<feature type="transmembrane region" description="Helical" evidence="9">
    <location>
        <begin position="404"/>
        <end position="422"/>
    </location>
</feature>
<feature type="transmembrane region" description="Helical" evidence="9">
    <location>
        <begin position="370"/>
        <end position="392"/>
    </location>
</feature>
<evidence type="ECO:0000256" key="9">
    <source>
        <dbReference type="SAM" id="Phobius"/>
    </source>
</evidence>
<name>A0A402A2J0_9CHLR</name>
<comment type="caution">
    <text evidence="10">The sequence shown here is derived from an EMBL/GenBank/DDBJ whole genome shotgun (WGS) entry which is preliminary data.</text>
</comment>
<accession>A0A402A2J0</accession>
<evidence type="ECO:0000256" key="6">
    <source>
        <dbReference type="ARBA" id="ARBA00023136"/>
    </source>
</evidence>
<evidence type="ECO:0000256" key="8">
    <source>
        <dbReference type="SAM" id="MobiDB-lite"/>
    </source>
</evidence>
<sequence>MALRSVTAQTALPQQEKQLFSYKWMRAFFTEDVSSANSAVVELQGRAVWIALALIFQSLNEISYITNIAQLGPFRSLLPMVFFLASFYAVWKALRPASTMKTPGQPQLWQRIVLMLMLILTFIGGIQLARCVILSFAPVQFTNDGTSLDTNAAILLLEGRNPYTDSNIPELMRRFNIQPDWTTPLRQGQFANRLDYPQMAELQSVLNTSLKADEVPEFEAKVSYPALSFLTLVPFAVFKHYNVLPFYVLSYLLLVYLAWKAARPELRPWVLLLAIANIPMWASTVGGNLDIFYSLLVVMAWLKRDSRWISALFFGLALASKQIAWYFAPFYMIMLLRHYGLKATIYRMSFAGAVALLINLPFIIWDPQAWFAGVMAPIADPMFPMGVGIINLSVTHLIPYLPTSFYSILEYGGMLGAMIWYWRTCRERPESVMLLAVLPLFLAWRSLASYFYCIAFPIFIIQAARNTSRTKASEEELHTRQTPTISLPTPINA</sequence>
<feature type="transmembrane region" description="Helical" evidence="9">
    <location>
        <begin position="442"/>
        <end position="461"/>
    </location>
</feature>
<evidence type="ECO:0000256" key="7">
    <source>
        <dbReference type="ARBA" id="ARBA00024033"/>
    </source>
</evidence>
<evidence type="ECO:0000256" key="5">
    <source>
        <dbReference type="ARBA" id="ARBA00022989"/>
    </source>
</evidence>
<comment type="subcellular location">
    <subcellularLocation>
        <location evidence="1">Cell membrane</location>
        <topology evidence="1">Multi-pass membrane protein</topology>
    </subcellularLocation>
</comment>
<evidence type="ECO:0000256" key="1">
    <source>
        <dbReference type="ARBA" id="ARBA00004651"/>
    </source>
</evidence>
<feature type="compositionally biased region" description="Polar residues" evidence="8">
    <location>
        <begin position="480"/>
        <end position="493"/>
    </location>
</feature>
<dbReference type="AlphaFoldDB" id="A0A402A2J0"/>
<feature type="transmembrane region" description="Helical" evidence="9">
    <location>
        <begin position="47"/>
        <end position="66"/>
    </location>
</feature>
<evidence type="ECO:0000313" key="11">
    <source>
        <dbReference type="Proteomes" id="UP000287352"/>
    </source>
</evidence>
<dbReference type="GO" id="GO:0005886">
    <property type="term" value="C:plasma membrane"/>
    <property type="evidence" value="ECO:0007669"/>
    <property type="project" value="UniProtKB-SubCell"/>
</dbReference>
<dbReference type="Proteomes" id="UP000287352">
    <property type="component" value="Unassembled WGS sequence"/>
</dbReference>
<dbReference type="RefSeq" id="WP_126580893.1">
    <property type="nucleotide sequence ID" value="NZ_BIFR01000001.1"/>
</dbReference>
<feature type="transmembrane region" description="Helical" evidence="9">
    <location>
        <begin position="345"/>
        <end position="364"/>
    </location>
</feature>
<keyword evidence="5 9" id="KW-1133">Transmembrane helix</keyword>
<keyword evidence="3" id="KW-0808">Transferase</keyword>
<dbReference type="Pfam" id="PF09594">
    <property type="entry name" value="GT87"/>
    <property type="match status" value="1"/>
</dbReference>
<evidence type="ECO:0000256" key="3">
    <source>
        <dbReference type="ARBA" id="ARBA00022679"/>
    </source>
</evidence>
<evidence type="ECO:0008006" key="12">
    <source>
        <dbReference type="Google" id="ProtNLM"/>
    </source>
</evidence>
<protein>
    <recommendedName>
        <fullName evidence="12">DUF2029 domain-containing protein</fullName>
    </recommendedName>
</protein>
<feature type="region of interest" description="Disordered" evidence="8">
    <location>
        <begin position="471"/>
        <end position="493"/>
    </location>
</feature>
<dbReference type="EMBL" id="BIFR01000001">
    <property type="protein sequence ID" value="GCE13363.1"/>
    <property type="molecule type" value="Genomic_DNA"/>
</dbReference>
<comment type="similarity">
    <text evidence="7">Belongs to the glycosyltransferase 87 family.</text>
</comment>
<dbReference type="GO" id="GO:0016758">
    <property type="term" value="F:hexosyltransferase activity"/>
    <property type="evidence" value="ECO:0007669"/>
    <property type="project" value="InterPro"/>
</dbReference>
<evidence type="ECO:0000313" key="10">
    <source>
        <dbReference type="EMBL" id="GCE13363.1"/>
    </source>
</evidence>
<feature type="transmembrane region" description="Helical" evidence="9">
    <location>
        <begin position="112"/>
        <end position="137"/>
    </location>
</feature>
<keyword evidence="2" id="KW-1003">Cell membrane</keyword>
<keyword evidence="4 9" id="KW-0812">Transmembrane</keyword>
<feature type="transmembrane region" description="Helical" evidence="9">
    <location>
        <begin position="240"/>
        <end position="259"/>
    </location>
</feature>
<dbReference type="UniPathway" id="UPA00378"/>
<keyword evidence="6 9" id="KW-0472">Membrane</keyword>
<feature type="transmembrane region" description="Helical" evidence="9">
    <location>
        <begin position="308"/>
        <end position="333"/>
    </location>
</feature>
<organism evidence="10 11">
    <name type="scientific">Tengunoibacter tsumagoiensis</name>
    <dbReference type="NCBI Taxonomy" id="2014871"/>
    <lineage>
        <taxon>Bacteria</taxon>
        <taxon>Bacillati</taxon>
        <taxon>Chloroflexota</taxon>
        <taxon>Ktedonobacteria</taxon>
        <taxon>Ktedonobacterales</taxon>
        <taxon>Dictyobacteraceae</taxon>
        <taxon>Tengunoibacter</taxon>
    </lineage>
</organism>
<gene>
    <name evidence="10" type="ORF">KTT_32220</name>
</gene>